<proteinExistence type="predicted"/>
<dbReference type="AlphaFoldDB" id="A0A1X7KPB0"/>
<evidence type="ECO:0000256" key="1">
    <source>
        <dbReference type="SAM" id="Phobius"/>
    </source>
</evidence>
<keyword evidence="1" id="KW-0812">Transmembrane</keyword>
<sequence>MKLIQLAIMIAAVLSGIRVSNATNEGTYFYIGVVIALVVAVWMYWAKRSARAANRQS</sequence>
<keyword evidence="1" id="KW-1133">Transmembrane helix</keyword>
<gene>
    <name evidence="2" type="ORF">SAMN06265784_104134</name>
</gene>
<evidence type="ECO:0000313" key="2">
    <source>
        <dbReference type="EMBL" id="SMG43064.1"/>
    </source>
</evidence>
<organism evidence="2 3">
    <name type="scientific">Paraburkholderia susongensis</name>
    <dbReference type="NCBI Taxonomy" id="1515439"/>
    <lineage>
        <taxon>Bacteria</taxon>
        <taxon>Pseudomonadati</taxon>
        <taxon>Pseudomonadota</taxon>
        <taxon>Betaproteobacteria</taxon>
        <taxon>Burkholderiales</taxon>
        <taxon>Burkholderiaceae</taxon>
        <taxon>Paraburkholderia</taxon>
    </lineage>
</organism>
<name>A0A1X7KPB0_9BURK</name>
<keyword evidence="1" id="KW-0472">Membrane</keyword>
<reference evidence="3" key="1">
    <citation type="submission" date="2017-04" db="EMBL/GenBank/DDBJ databases">
        <authorList>
            <person name="Varghese N."/>
            <person name="Submissions S."/>
        </authorList>
    </citation>
    <scope>NUCLEOTIDE SEQUENCE [LARGE SCALE GENOMIC DNA]</scope>
    <source>
        <strain evidence="3">LMG 29540</strain>
    </source>
</reference>
<accession>A0A1X7KPB0</accession>
<dbReference type="Proteomes" id="UP000193228">
    <property type="component" value="Unassembled WGS sequence"/>
</dbReference>
<evidence type="ECO:0000313" key="3">
    <source>
        <dbReference type="Proteomes" id="UP000193228"/>
    </source>
</evidence>
<dbReference type="EMBL" id="FXAT01000004">
    <property type="protein sequence ID" value="SMG43064.1"/>
    <property type="molecule type" value="Genomic_DNA"/>
</dbReference>
<feature type="transmembrane region" description="Helical" evidence="1">
    <location>
        <begin position="28"/>
        <end position="46"/>
    </location>
</feature>
<keyword evidence="3" id="KW-1185">Reference proteome</keyword>
<protein>
    <submittedName>
        <fullName evidence="2">Uncharacterized protein</fullName>
    </submittedName>
</protein>